<dbReference type="OrthoDB" id="1933483at2759"/>
<dbReference type="PANTHER" id="PTHR12192">
    <property type="entry name" value="CATION TRANSPORT PROTEIN CHAC-RELATED"/>
    <property type="match status" value="1"/>
</dbReference>
<dbReference type="Pfam" id="PF04752">
    <property type="entry name" value="ChaC"/>
    <property type="match status" value="1"/>
</dbReference>
<sequence length="249" mass="27724">MTITSQELINEPLWIFGYGSLMFKPPLHDLPEISSQLVRFHGHIPGYIRRFWQSSSDHRGTPELPGRVATIIGADEICTSISLQESLIEHELNHLPSNEARELFTTPEKLTPLLQLGGCVYRVPPKYAQRARDYLDFREKDGYTSHSVQFTVCDEEKNHPLLQDLSKNNDGNPIIPCTVYVGTSCNPSYVGPESLSDTAAVIITSKGPSGPNIEYFNGILSQDPQDPYLVALSDMITQSSNPVSSSLKY</sequence>
<dbReference type="STRING" id="52247.A0A4T0WWQ1"/>
<accession>A0A4T0WWQ1</accession>
<dbReference type="GO" id="GO:0006751">
    <property type="term" value="P:glutathione catabolic process"/>
    <property type="evidence" value="ECO:0007669"/>
    <property type="project" value="InterPro"/>
</dbReference>
<evidence type="ECO:0000313" key="3">
    <source>
        <dbReference type="EMBL" id="TID16230.1"/>
    </source>
</evidence>
<comment type="caution">
    <text evidence="3">The sequence shown here is derived from an EMBL/GenBank/DDBJ whole genome shotgun (WGS) entry which is preliminary data.</text>
</comment>
<evidence type="ECO:0000256" key="1">
    <source>
        <dbReference type="ARBA" id="ARBA00012344"/>
    </source>
</evidence>
<keyword evidence="2" id="KW-0456">Lyase</keyword>
<keyword evidence="4" id="KW-1185">Reference proteome</keyword>
<dbReference type="InterPro" id="IPR006840">
    <property type="entry name" value="ChaC"/>
</dbReference>
<proteinExistence type="predicted"/>
<gene>
    <name evidence="3" type="ORF">CANINC_004229</name>
</gene>
<dbReference type="GO" id="GO:0061928">
    <property type="term" value="F:glutathione specific gamma-glutamylcyclotransferase activity"/>
    <property type="evidence" value="ECO:0007669"/>
    <property type="project" value="UniProtKB-EC"/>
</dbReference>
<dbReference type="Proteomes" id="UP000307173">
    <property type="component" value="Unassembled WGS sequence"/>
</dbReference>
<dbReference type="GO" id="GO:0005737">
    <property type="term" value="C:cytoplasm"/>
    <property type="evidence" value="ECO:0007669"/>
    <property type="project" value="TreeGrafter"/>
</dbReference>
<dbReference type="Gene3D" id="3.10.490.10">
    <property type="entry name" value="Gamma-glutamyl cyclotransferase-like"/>
    <property type="match status" value="1"/>
</dbReference>
<dbReference type="PANTHER" id="PTHR12192:SF2">
    <property type="entry name" value="GLUTATHIONE-SPECIFIC GAMMA-GLUTAMYLCYCLOTRANSFERASE 2"/>
    <property type="match status" value="1"/>
</dbReference>
<dbReference type="InterPro" id="IPR013024">
    <property type="entry name" value="GGCT-like"/>
</dbReference>
<dbReference type="EC" id="4.3.2.7" evidence="1"/>
<evidence type="ECO:0000313" key="4">
    <source>
        <dbReference type="Proteomes" id="UP000307173"/>
    </source>
</evidence>
<dbReference type="CDD" id="cd06661">
    <property type="entry name" value="GGCT_like"/>
    <property type="match status" value="1"/>
</dbReference>
<organism evidence="3 4">
    <name type="scientific">Pichia inconspicua</name>
    <dbReference type="NCBI Taxonomy" id="52247"/>
    <lineage>
        <taxon>Eukaryota</taxon>
        <taxon>Fungi</taxon>
        <taxon>Dikarya</taxon>
        <taxon>Ascomycota</taxon>
        <taxon>Saccharomycotina</taxon>
        <taxon>Pichiomycetes</taxon>
        <taxon>Pichiales</taxon>
        <taxon>Pichiaceae</taxon>
        <taxon>Pichia</taxon>
    </lineage>
</organism>
<evidence type="ECO:0000256" key="2">
    <source>
        <dbReference type="ARBA" id="ARBA00023239"/>
    </source>
</evidence>
<name>A0A4T0WWQ1_9ASCO</name>
<reference evidence="3 4" key="1">
    <citation type="journal article" date="2019" name="Front. Genet.">
        <title>Whole-Genome Sequencing of the Opportunistic Yeast Pathogen Candida inconspicua Uncovers Its Hybrid Origin.</title>
        <authorList>
            <person name="Mixao V."/>
            <person name="Hansen A.P."/>
            <person name="Saus E."/>
            <person name="Boekhout T."/>
            <person name="Lass-Florl C."/>
            <person name="Gabaldon T."/>
        </authorList>
    </citation>
    <scope>NUCLEOTIDE SEQUENCE [LARGE SCALE GENOMIC DNA]</scope>
    <source>
        <strain evidence="3 4">CBS 180</strain>
    </source>
</reference>
<dbReference type="EMBL" id="SELW01000645">
    <property type="protein sequence ID" value="TID16230.1"/>
    <property type="molecule type" value="Genomic_DNA"/>
</dbReference>
<dbReference type="AlphaFoldDB" id="A0A4T0WWQ1"/>
<protein>
    <recommendedName>
        <fullName evidence="1">glutathione-specific gamma-glutamylcyclotransferase</fullName>
        <ecNumber evidence="1">4.3.2.7</ecNumber>
    </recommendedName>
</protein>